<sequence>MAPTRKVLVLGATGNQGAAVVDALLDLPPSSPPLEILALTRSPDSEKIQSLIETAKTKGGVAVTPVQGDLNGSPAPVFEAHPRVDTVFIVTTIGNEDVIGKAWVDAAIDAGAASQIVLTSVDRGGEDKSWANPTDVPHFLQKHAVEVHLRDRADALDKSGRKLRWTILRPTAFFDNTNPGMFGKVFAAMWSTLPADRSLQLVSGRDIGLFAAKAVAEPEKWNRRAVSLAGDSLTYAQARETFKRVVGSEMPQTYTIFGRGMLWAIADVGKMFEFFRTEGYGADIQVLRKEEPRLQTFEAWLKESSRWKKEISGV</sequence>
<dbReference type="AlphaFoldDB" id="A0A1G4BNP9"/>
<dbReference type="EMBL" id="MJBS01000008">
    <property type="protein sequence ID" value="OHF03072.1"/>
    <property type="molecule type" value="Genomic_DNA"/>
</dbReference>
<dbReference type="Proteomes" id="UP000176998">
    <property type="component" value="Unassembled WGS sequence"/>
</dbReference>
<feature type="domain" description="NmrA-like" evidence="3">
    <location>
        <begin position="4"/>
        <end position="254"/>
    </location>
</feature>
<comment type="similarity">
    <text evidence="1">Belongs to the NmrA-type oxidoreductase family.</text>
</comment>
<dbReference type="RefSeq" id="XP_022480210.1">
    <property type="nucleotide sequence ID" value="XM_022613111.1"/>
</dbReference>
<proteinExistence type="inferred from homology"/>
<evidence type="ECO:0000259" key="3">
    <source>
        <dbReference type="Pfam" id="PF05368"/>
    </source>
</evidence>
<evidence type="ECO:0000256" key="2">
    <source>
        <dbReference type="ARBA" id="ARBA00022857"/>
    </source>
</evidence>
<dbReference type="PANTHER" id="PTHR42748">
    <property type="entry name" value="NITROGEN METABOLITE REPRESSION PROTEIN NMRA FAMILY MEMBER"/>
    <property type="match status" value="1"/>
</dbReference>
<dbReference type="Pfam" id="PF05368">
    <property type="entry name" value="NmrA"/>
    <property type="match status" value="1"/>
</dbReference>
<dbReference type="OrthoDB" id="9997102at2759"/>
<dbReference type="Gene3D" id="3.40.50.720">
    <property type="entry name" value="NAD(P)-binding Rossmann-like Domain"/>
    <property type="match status" value="1"/>
</dbReference>
<evidence type="ECO:0000313" key="5">
    <source>
        <dbReference type="Proteomes" id="UP000176998"/>
    </source>
</evidence>
<dbReference type="PANTHER" id="PTHR42748:SF7">
    <property type="entry name" value="NMRA LIKE REDOX SENSOR 1-RELATED"/>
    <property type="match status" value="1"/>
</dbReference>
<dbReference type="STRING" id="1209926.A0A1G4BNP9"/>
<gene>
    <name evidence="4" type="ORF">CORC01_01456</name>
</gene>
<accession>A0A1G4BNP9</accession>
<name>A0A1G4BNP9_9PEZI</name>
<evidence type="ECO:0000313" key="4">
    <source>
        <dbReference type="EMBL" id="OHF03072.1"/>
    </source>
</evidence>
<reference evidence="4 5" key="1">
    <citation type="submission" date="2016-09" db="EMBL/GenBank/DDBJ databases">
        <authorList>
            <person name="Capua I."/>
            <person name="De Benedictis P."/>
            <person name="Joannis T."/>
            <person name="Lombin L.H."/>
            <person name="Cattoli G."/>
        </authorList>
    </citation>
    <scope>NUCLEOTIDE SEQUENCE [LARGE SCALE GENOMIC DNA]</scope>
    <source>
        <strain evidence="4 5">IMI 309357</strain>
    </source>
</reference>
<dbReference type="SUPFAM" id="SSF51735">
    <property type="entry name" value="NAD(P)-binding Rossmann-fold domains"/>
    <property type="match status" value="1"/>
</dbReference>
<dbReference type="GeneID" id="34554621"/>
<organism evidence="4 5">
    <name type="scientific">Colletotrichum orchidophilum</name>
    <dbReference type="NCBI Taxonomy" id="1209926"/>
    <lineage>
        <taxon>Eukaryota</taxon>
        <taxon>Fungi</taxon>
        <taxon>Dikarya</taxon>
        <taxon>Ascomycota</taxon>
        <taxon>Pezizomycotina</taxon>
        <taxon>Sordariomycetes</taxon>
        <taxon>Hypocreomycetidae</taxon>
        <taxon>Glomerellales</taxon>
        <taxon>Glomerellaceae</taxon>
        <taxon>Colletotrichum</taxon>
    </lineage>
</organism>
<protein>
    <submittedName>
        <fullName evidence="4">NmrA-like family protein</fullName>
    </submittedName>
</protein>
<dbReference type="InterPro" id="IPR036291">
    <property type="entry name" value="NAD(P)-bd_dom_sf"/>
</dbReference>
<dbReference type="Gene3D" id="3.90.25.10">
    <property type="entry name" value="UDP-galactose 4-epimerase, domain 1"/>
    <property type="match status" value="1"/>
</dbReference>
<evidence type="ECO:0000256" key="1">
    <source>
        <dbReference type="ARBA" id="ARBA00006328"/>
    </source>
</evidence>
<keyword evidence="5" id="KW-1185">Reference proteome</keyword>
<keyword evidence="2" id="KW-0521">NADP</keyword>
<dbReference type="InterPro" id="IPR008030">
    <property type="entry name" value="NmrA-like"/>
</dbReference>
<comment type="caution">
    <text evidence="4">The sequence shown here is derived from an EMBL/GenBank/DDBJ whole genome shotgun (WGS) entry which is preliminary data.</text>
</comment>
<dbReference type="GO" id="GO:0005634">
    <property type="term" value="C:nucleus"/>
    <property type="evidence" value="ECO:0007669"/>
    <property type="project" value="TreeGrafter"/>
</dbReference>
<dbReference type="InterPro" id="IPR051164">
    <property type="entry name" value="NmrA-like_oxidored"/>
</dbReference>